<protein>
    <submittedName>
        <fullName evidence="1">Uncharacterized protein</fullName>
    </submittedName>
</protein>
<name>A0A2T0RQ02_9RHOB</name>
<comment type="caution">
    <text evidence="1">The sequence shown here is derived from an EMBL/GenBank/DDBJ whole genome shotgun (WGS) entry which is preliminary data.</text>
</comment>
<dbReference type="AlphaFoldDB" id="A0A2T0RQ02"/>
<proteinExistence type="predicted"/>
<accession>A0A2T0RQ02</accession>
<sequence length="118" mass="13084">MTKRDQRRNVVIFAVAKNAAVLVPRELDAKAAINEGLQHFASKLVAKFAGNFVRNRKVERASCLRIFATLDAFGFGPHGHRIVHPLGRIGGQHDFRMLQLVGLVREVKFGVLRASLIG</sequence>
<dbReference type="Proteomes" id="UP000239480">
    <property type="component" value="Unassembled WGS sequence"/>
</dbReference>
<organism evidence="1 2">
    <name type="scientific">Aliiruegeria haliotis</name>
    <dbReference type="NCBI Taxonomy" id="1280846"/>
    <lineage>
        <taxon>Bacteria</taxon>
        <taxon>Pseudomonadati</taxon>
        <taxon>Pseudomonadota</taxon>
        <taxon>Alphaproteobacteria</taxon>
        <taxon>Rhodobacterales</taxon>
        <taxon>Roseobacteraceae</taxon>
        <taxon>Aliiruegeria</taxon>
    </lineage>
</organism>
<evidence type="ECO:0000313" key="2">
    <source>
        <dbReference type="Proteomes" id="UP000239480"/>
    </source>
</evidence>
<gene>
    <name evidence="1" type="ORF">CLV78_105217</name>
</gene>
<evidence type="ECO:0000313" key="1">
    <source>
        <dbReference type="EMBL" id="PRY23163.1"/>
    </source>
</evidence>
<reference evidence="1 2" key="1">
    <citation type="submission" date="2018-03" db="EMBL/GenBank/DDBJ databases">
        <title>Genomic Encyclopedia of Archaeal and Bacterial Type Strains, Phase II (KMG-II): from individual species to whole genera.</title>
        <authorList>
            <person name="Goeker M."/>
        </authorList>
    </citation>
    <scope>NUCLEOTIDE SEQUENCE [LARGE SCALE GENOMIC DNA]</scope>
    <source>
        <strain evidence="1 2">DSM 29328</strain>
    </source>
</reference>
<dbReference type="EMBL" id="PVTD01000005">
    <property type="protein sequence ID" value="PRY23163.1"/>
    <property type="molecule type" value="Genomic_DNA"/>
</dbReference>
<keyword evidence="2" id="KW-1185">Reference proteome</keyword>